<protein>
    <submittedName>
        <fullName evidence="1">Uncharacterized protein</fullName>
    </submittedName>
</protein>
<organism evidence="1 2">
    <name type="scientific">Brachionus plicatilis</name>
    <name type="common">Marine rotifer</name>
    <name type="synonym">Brachionus muelleri</name>
    <dbReference type="NCBI Taxonomy" id="10195"/>
    <lineage>
        <taxon>Eukaryota</taxon>
        <taxon>Metazoa</taxon>
        <taxon>Spiralia</taxon>
        <taxon>Gnathifera</taxon>
        <taxon>Rotifera</taxon>
        <taxon>Eurotatoria</taxon>
        <taxon>Monogononta</taxon>
        <taxon>Pseudotrocha</taxon>
        <taxon>Ploima</taxon>
        <taxon>Brachionidae</taxon>
        <taxon>Brachionus</taxon>
    </lineage>
</organism>
<reference evidence="1 2" key="1">
    <citation type="journal article" date="2018" name="Sci. Rep.">
        <title>Genomic signatures of local adaptation to the degree of environmental predictability in rotifers.</title>
        <authorList>
            <person name="Franch-Gras L."/>
            <person name="Hahn C."/>
            <person name="Garcia-Roger E.M."/>
            <person name="Carmona M.J."/>
            <person name="Serra M."/>
            <person name="Gomez A."/>
        </authorList>
    </citation>
    <scope>NUCLEOTIDE SEQUENCE [LARGE SCALE GENOMIC DNA]</scope>
    <source>
        <strain evidence="1">HYR1</strain>
    </source>
</reference>
<keyword evidence="2" id="KW-1185">Reference proteome</keyword>
<proteinExistence type="predicted"/>
<gene>
    <name evidence="1" type="ORF">BpHYR1_045086</name>
</gene>
<name>A0A3M7T0N0_BRAPC</name>
<evidence type="ECO:0000313" key="2">
    <source>
        <dbReference type="Proteomes" id="UP000276133"/>
    </source>
</evidence>
<comment type="caution">
    <text evidence="1">The sequence shown here is derived from an EMBL/GenBank/DDBJ whole genome shotgun (WGS) entry which is preliminary data.</text>
</comment>
<dbReference type="Proteomes" id="UP000276133">
    <property type="component" value="Unassembled WGS sequence"/>
</dbReference>
<evidence type="ECO:0000313" key="1">
    <source>
        <dbReference type="EMBL" id="RNA41459.1"/>
    </source>
</evidence>
<dbReference type="EMBL" id="REGN01000499">
    <property type="protein sequence ID" value="RNA41459.1"/>
    <property type="molecule type" value="Genomic_DNA"/>
</dbReference>
<dbReference type="AlphaFoldDB" id="A0A3M7T0N0"/>
<sequence length="82" mass="9639">MPSKLIYGTLNKKDLSYEIPKRGDCEVRFNSIFSIQKNLSNIFIKIDDENYKQICLMHYSNFSDLKRSNLNELHNPPNMTPN</sequence>
<accession>A0A3M7T0N0</accession>